<dbReference type="Proteomes" id="UP001180536">
    <property type="component" value="Unassembled WGS sequence"/>
</dbReference>
<comment type="caution">
    <text evidence="2">The sequence shown here is derived from an EMBL/GenBank/DDBJ whole genome shotgun (WGS) entry which is preliminary data.</text>
</comment>
<dbReference type="InterPro" id="IPR010985">
    <property type="entry name" value="Ribbon_hlx_hlx"/>
</dbReference>
<sequence length="77" mass="8754">MSRLKDETLSIRTSAEIKQLLRLAADRERRSVASMIEILVLDSCRRWQTNARPSTSTSRTANSVARSTVRRMGSFAR</sequence>
<keyword evidence="3" id="KW-1185">Reference proteome</keyword>
<proteinExistence type="predicted"/>
<name>A0ABU1Z7M7_9BURK</name>
<evidence type="ECO:0000256" key="1">
    <source>
        <dbReference type="SAM" id="MobiDB-lite"/>
    </source>
</evidence>
<reference evidence="2 3" key="1">
    <citation type="submission" date="2023-07" db="EMBL/GenBank/DDBJ databases">
        <title>Sorghum-associated microbial communities from plants grown in Nebraska, USA.</title>
        <authorList>
            <person name="Schachtman D."/>
        </authorList>
    </citation>
    <scope>NUCLEOTIDE SEQUENCE [LARGE SCALE GENOMIC DNA]</scope>
    <source>
        <strain evidence="2 3">BE310</strain>
    </source>
</reference>
<dbReference type="RefSeq" id="WP_310344100.1">
    <property type="nucleotide sequence ID" value="NZ_JAVDXQ010000003.1"/>
</dbReference>
<accession>A0ABU1Z7M7</accession>
<protein>
    <recommendedName>
        <fullName evidence="4">Ribbon-helix-helix protein CopG domain-containing protein</fullName>
    </recommendedName>
</protein>
<evidence type="ECO:0000313" key="2">
    <source>
        <dbReference type="EMBL" id="MDR7296632.1"/>
    </source>
</evidence>
<gene>
    <name evidence="2" type="ORF">J2X16_001979</name>
</gene>
<feature type="region of interest" description="Disordered" evidence="1">
    <location>
        <begin position="50"/>
        <end position="77"/>
    </location>
</feature>
<evidence type="ECO:0008006" key="4">
    <source>
        <dbReference type="Google" id="ProtNLM"/>
    </source>
</evidence>
<feature type="compositionally biased region" description="Polar residues" evidence="1">
    <location>
        <begin position="50"/>
        <end position="66"/>
    </location>
</feature>
<dbReference type="SUPFAM" id="SSF47598">
    <property type="entry name" value="Ribbon-helix-helix"/>
    <property type="match status" value="1"/>
</dbReference>
<organism evidence="2 3">
    <name type="scientific">Pelomonas aquatica</name>
    <dbReference type="NCBI Taxonomy" id="431058"/>
    <lineage>
        <taxon>Bacteria</taxon>
        <taxon>Pseudomonadati</taxon>
        <taxon>Pseudomonadota</taxon>
        <taxon>Betaproteobacteria</taxon>
        <taxon>Burkholderiales</taxon>
        <taxon>Sphaerotilaceae</taxon>
        <taxon>Roseateles</taxon>
    </lineage>
</organism>
<dbReference type="EMBL" id="JAVDXQ010000003">
    <property type="protein sequence ID" value="MDR7296632.1"/>
    <property type="molecule type" value="Genomic_DNA"/>
</dbReference>
<evidence type="ECO:0000313" key="3">
    <source>
        <dbReference type="Proteomes" id="UP001180536"/>
    </source>
</evidence>